<dbReference type="KEGG" id="saes:HBH39_17755"/>
<geneLocation type="plasmid" evidence="2 3">
    <name>pPN3F2_1</name>
</geneLocation>
<reference evidence="2 3" key="1">
    <citation type="submission" date="2020-03" db="EMBL/GenBank/DDBJ databases">
        <title>Complete genome sequence of Shewanella sp.</title>
        <authorList>
            <person name="Kim Y.-S."/>
            <person name="Kim S.-J."/>
            <person name="Jung H.-K."/>
            <person name="Kim K.-H."/>
        </authorList>
    </citation>
    <scope>NUCLEOTIDE SEQUENCE [LARGE SCALE GENOMIC DNA]</scope>
    <source>
        <strain evidence="2 3">PN3F2</strain>
        <plasmid evidence="2 3">pPN3F2_1</plasmid>
    </source>
</reference>
<keyword evidence="1" id="KW-0472">Membrane</keyword>
<evidence type="ECO:0000313" key="3">
    <source>
        <dbReference type="Proteomes" id="UP000502608"/>
    </source>
</evidence>
<keyword evidence="1" id="KW-0812">Transmembrane</keyword>
<feature type="transmembrane region" description="Helical" evidence="1">
    <location>
        <begin position="71"/>
        <end position="90"/>
    </location>
</feature>
<feature type="transmembrane region" description="Helical" evidence="1">
    <location>
        <begin position="34"/>
        <end position="59"/>
    </location>
</feature>
<keyword evidence="2" id="KW-0614">Plasmid</keyword>
<accession>A0A6G9QR99</accession>
<name>A0A6G9QR99_9GAMM</name>
<feature type="transmembrane region" description="Helical" evidence="1">
    <location>
        <begin position="7"/>
        <end position="28"/>
    </location>
</feature>
<dbReference type="Proteomes" id="UP000502608">
    <property type="component" value="Plasmid pPN3F2_1"/>
</dbReference>
<dbReference type="AlphaFoldDB" id="A0A6G9QR99"/>
<sequence>MNKIKQLLLNSNTQEGFNIGLFLLLIALQNELNGLILFIILLFFVIVMISHFGAIILAFDEKKTSLLKFGLITYKTLLLDLSLAIFSLILSYKSFLLLSFGVGIAICYLAIIWSVFELEQNCDF</sequence>
<evidence type="ECO:0000256" key="1">
    <source>
        <dbReference type="SAM" id="Phobius"/>
    </source>
</evidence>
<evidence type="ECO:0000313" key="2">
    <source>
        <dbReference type="EMBL" id="QIR16331.1"/>
    </source>
</evidence>
<keyword evidence="3" id="KW-1185">Reference proteome</keyword>
<protein>
    <submittedName>
        <fullName evidence="2">Uncharacterized protein</fullName>
    </submittedName>
</protein>
<dbReference type="RefSeq" id="WP_167680180.1">
    <property type="nucleotide sequence ID" value="NZ_CP050314.1"/>
</dbReference>
<proteinExistence type="predicted"/>
<feature type="transmembrane region" description="Helical" evidence="1">
    <location>
        <begin position="96"/>
        <end position="116"/>
    </location>
</feature>
<organism evidence="2 3">
    <name type="scientific">Shewanella aestuarii</name>
    <dbReference type="NCBI Taxonomy" id="1028752"/>
    <lineage>
        <taxon>Bacteria</taxon>
        <taxon>Pseudomonadati</taxon>
        <taxon>Pseudomonadota</taxon>
        <taxon>Gammaproteobacteria</taxon>
        <taxon>Alteromonadales</taxon>
        <taxon>Shewanellaceae</taxon>
        <taxon>Shewanella</taxon>
    </lineage>
</organism>
<keyword evidence="1" id="KW-1133">Transmembrane helix</keyword>
<gene>
    <name evidence="2" type="ORF">HBH39_17755</name>
</gene>
<dbReference type="EMBL" id="CP050314">
    <property type="protein sequence ID" value="QIR16331.1"/>
    <property type="molecule type" value="Genomic_DNA"/>
</dbReference>